<dbReference type="OrthoDB" id="10943at2157"/>
<feature type="region of interest" description="Disordered" evidence="2">
    <location>
        <begin position="245"/>
        <end position="271"/>
    </location>
</feature>
<dbReference type="HAMAP" id="MF_00844_A">
    <property type="entry name" value="RqcH_A"/>
    <property type="match status" value="1"/>
</dbReference>
<protein>
    <recommendedName>
        <fullName evidence="1">Archaeal Rqc2 homolog aRqcH</fullName>
        <shortName evidence="1">aRqcH</shortName>
    </recommendedName>
</protein>
<feature type="region of interest" description="Disordered" evidence="2">
    <location>
        <begin position="302"/>
        <end position="323"/>
    </location>
</feature>
<evidence type="ECO:0000313" key="5">
    <source>
        <dbReference type="Proteomes" id="UP000509346"/>
    </source>
</evidence>
<dbReference type="AlphaFoldDB" id="A0A7D5TWB8"/>
<feature type="compositionally biased region" description="Acidic residues" evidence="2">
    <location>
        <begin position="250"/>
        <end position="265"/>
    </location>
</feature>
<dbReference type="InterPro" id="IPR043681">
    <property type="entry name" value="RqcH_archaeal"/>
</dbReference>
<evidence type="ECO:0000256" key="2">
    <source>
        <dbReference type="SAM" id="MobiDB-lite"/>
    </source>
</evidence>
<keyword evidence="1" id="KW-0175">Coiled coil</keyword>
<comment type="subunit">
    <text evidence="1">Associates with stalled 50S ribosomal subunits.</text>
</comment>
<feature type="domain" description="NFACT RNA-binding" evidence="3">
    <location>
        <begin position="522"/>
        <end position="639"/>
    </location>
</feature>
<dbReference type="GO" id="GO:0019843">
    <property type="term" value="F:rRNA binding"/>
    <property type="evidence" value="ECO:0007669"/>
    <property type="project" value="UniProtKB-UniRule"/>
</dbReference>
<evidence type="ECO:0000256" key="1">
    <source>
        <dbReference type="HAMAP-Rule" id="MF_00844"/>
    </source>
</evidence>
<keyword evidence="1" id="KW-0820">tRNA-binding</keyword>
<dbReference type="Gene3D" id="2.30.310.10">
    <property type="entry name" value="ibrinogen binding protein from staphylococcus aureus domain"/>
    <property type="match status" value="1"/>
</dbReference>
<proteinExistence type="inferred from homology"/>
<evidence type="ECO:0000313" key="4">
    <source>
        <dbReference type="EMBL" id="QLH83914.1"/>
    </source>
</evidence>
<sequence length="732" mass="81311">MDRKRELTSVDLAALAGELSVYEGAGVGKVYLYPDRDLLRFRMRHYDLGRTELLVEVGEDKRVNVTDPDHVPEAPERPPNFAMMLRNRMQGAELLDVSQYEFDRILELTFERDDETTTIVAELFGDGNVAILDGTGEVIDCLETVRLKSRTVAPGAQYEFPSARFNPLGVDYEAFEARMRDSDSDLVRTLATQLNFGGLYGEELCTLAGVDYNVPIEESTDDQLRALYDAVRRLDERLADSDLDPRVYYELDDPDAEDPTDDDGAIEGQRVDVTPIPLAEYDDRYGEPFDSFNEALDDYFTFASDEDDDGGSDAAGGDRGRPDFESEIAKHERIIEQQRGAIEDFEAQAERERANAEALYANYDLVDDILSTVQGARAEDRSWDDIEERFEEGAEQGIPAAEAVVSLDGSEGTVTIEIDGERVTLTASEGVEKNADRLYREAKRIEGKKEGAEEAIERTRKELEEVEERMAEWEAADAGEAGAGGDGSGGGDGESDEEDEAVDWLAEPSIPVRQSEHWFEDYRWFHTSDGFLVIGGRDADDNEDLVKKYLDRGDRFFHAQAHGGPATILKATGPSESYDDDVEIPESSKREAAQFAVSYSSVWKDGKFAGDVYEVGSDQVSKTPESGEFLEKGGFAIRGDRTYYESTEVGVAVGITCEPETRVIGGPPAAIEPKTETTITVEPGQFAQNDIAMRLYREFKGRFADDSFVRKVASADRIQEFLPPGGSRMVDD</sequence>
<keyword evidence="1" id="KW-0648">Protein biosynthesis</keyword>
<comment type="function">
    <text evidence="1">Probably part of the ribosome quality control system (RQC). May mediate the addition of alanine residues (Ala tailing) to incompletely synthesized nascent chains from stalled ribosomes, leading to their degradation.</text>
</comment>
<reference evidence="4 5" key="1">
    <citation type="submission" date="2020-07" db="EMBL/GenBank/DDBJ databases">
        <title>Halosimplex litoreum sp. nov. and Halosimplex rubrum sp. nov., isolated from different salt environments.</title>
        <authorList>
            <person name="Cui H."/>
        </authorList>
    </citation>
    <scope>NUCLEOTIDE SEQUENCE [LARGE SCALE GENOMIC DNA]</scope>
    <source>
        <strain evidence="4 5">R2</strain>
    </source>
</reference>
<dbReference type="NCBIfam" id="NF041120">
    <property type="entry name" value="RqcH_arch"/>
    <property type="match status" value="1"/>
</dbReference>
<gene>
    <name evidence="1" type="primary">rqcH</name>
    <name evidence="4" type="ORF">HZS54_20765</name>
</gene>
<keyword evidence="1" id="KW-0699">rRNA-binding</keyword>
<dbReference type="InterPro" id="IPR051608">
    <property type="entry name" value="RQC_Subunit_NEMF"/>
</dbReference>
<keyword evidence="1" id="KW-0694">RNA-binding</keyword>
<dbReference type="RefSeq" id="WP_179918994.1">
    <property type="nucleotide sequence ID" value="NZ_CP058909.1"/>
</dbReference>
<dbReference type="EMBL" id="CP058909">
    <property type="protein sequence ID" value="QLH83914.1"/>
    <property type="molecule type" value="Genomic_DNA"/>
</dbReference>
<dbReference type="KEGG" id="hpel:HZS54_20765"/>
<dbReference type="Proteomes" id="UP000509346">
    <property type="component" value="Chromosome"/>
</dbReference>
<dbReference type="GO" id="GO:0072344">
    <property type="term" value="P:rescue of stalled ribosome"/>
    <property type="evidence" value="ECO:0007669"/>
    <property type="project" value="UniProtKB-UniRule"/>
</dbReference>
<dbReference type="GO" id="GO:0000049">
    <property type="term" value="F:tRNA binding"/>
    <property type="evidence" value="ECO:0007669"/>
    <property type="project" value="UniProtKB-UniRule"/>
</dbReference>
<feature type="compositionally biased region" description="Gly residues" evidence="2">
    <location>
        <begin position="481"/>
        <end position="492"/>
    </location>
</feature>
<evidence type="ECO:0000259" key="3">
    <source>
        <dbReference type="Pfam" id="PF05670"/>
    </source>
</evidence>
<dbReference type="Pfam" id="PF05670">
    <property type="entry name" value="NFACT-R_1"/>
    <property type="match status" value="1"/>
</dbReference>
<dbReference type="GeneID" id="56085076"/>
<name>A0A7D5TWB8_9EURY</name>
<dbReference type="InterPro" id="IPR008532">
    <property type="entry name" value="NFACT_RNA-bd"/>
</dbReference>
<dbReference type="Pfam" id="PF05833">
    <property type="entry name" value="NFACT_N"/>
    <property type="match status" value="1"/>
</dbReference>
<organism evidence="4 5">
    <name type="scientific">Halosimplex pelagicum</name>
    <dbReference type="NCBI Taxonomy" id="869886"/>
    <lineage>
        <taxon>Archaea</taxon>
        <taxon>Methanobacteriati</taxon>
        <taxon>Methanobacteriota</taxon>
        <taxon>Stenosarchaea group</taxon>
        <taxon>Halobacteria</taxon>
        <taxon>Halobacteriales</taxon>
        <taxon>Haloarculaceae</taxon>
        <taxon>Halosimplex</taxon>
    </lineage>
</organism>
<dbReference type="PANTHER" id="PTHR15239:SF6">
    <property type="entry name" value="RIBOSOME QUALITY CONTROL COMPLEX SUBUNIT NEMF"/>
    <property type="match status" value="1"/>
</dbReference>
<feature type="coiled-coil region" evidence="1">
    <location>
        <begin position="328"/>
        <end position="362"/>
    </location>
</feature>
<accession>A0A7D5TWB8</accession>
<dbReference type="GO" id="GO:0043023">
    <property type="term" value="F:ribosomal large subunit binding"/>
    <property type="evidence" value="ECO:0007669"/>
    <property type="project" value="UniProtKB-UniRule"/>
</dbReference>
<comment type="similarity">
    <text evidence="1">Belongs to the NEMF family.</text>
</comment>
<dbReference type="PANTHER" id="PTHR15239">
    <property type="entry name" value="NUCLEAR EXPORT MEDIATOR FACTOR NEMF"/>
    <property type="match status" value="1"/>
</dbReference>
<keyword evidence="5" id="KW-1185">Reference proteome</keyword>
<dbReference type="GO" id="GO:1990112">
    <property type="term" value="C:RQC complex"/>
    <property type="evidence" value="ECO:0007669"/>
    <property type="project" value="TreeGrafter"/>
</dbReference>
<feature type="region of interest" description="Disordered" evidence="2">
    <location>
        <begin position="472"/>
        <end position="501"/>
    </location>
</feature>